<organism evidence="1">
    <name type="scientific">Anguilla anguilla</name>
    <name type="common">European freshwater eel</name>
    <name type="synonym">Muraena anguilla</name>
    <dbReference type="NCBI Taxonomy" id="7936"/>
    <lineage>
        <taxon>Eukaryota</taxon>
        <taxon>Metazoa</taxon>
        <taxon>Chordata</taxon>
        <taxon>Craniata</taxon>
        <taxon>Vertebrata</taxon>
        <taxon>Euteleostomi</taxon>
        <taxon>Actinopterygii</taxon>
        <taxon>Neopterygii</taxon>
        <taxon>Teleostei</taxon>
        <taxon>Anguilliformes</taxon>
        <taxon>Anguillidae</taxon>
        <taxon>Anguilla</taxon>
    </lineage>
</organism>
<evidence type="ECO:0000313" key="1">
    <source>
        <dbReference type="EMBL" id="JAH07744.1"/>
    </source>
</evidence>
<dbReference type="EMBL" id="GBXM01100833">
    <property type="protein sequence ID" value="JAH07744.1"/>
    <property type="molecule type" value="Transcribed_RNA"/>
</dbReference>
<dbReference type="AlphaFoldDB" id="A0A0E9PTE1"/>
<accession>A0A0E9PTE1</accession>
<proteinExistence type="predicted"/>
<reference evidence="1" key="2">
    <citation type="journal article" date="2015" name="Fish Shellfish Immunol.">
        <title>Early steps in the European eel (Anguilla anguilla)-Vibrio vulnificus interaction in the gills: Role of the RtxA13 toxin.</title>
        <authorList>
            <person name="Callol A."/>
            <person name="Pajuelo D."/>
            <person name="Ebbesson L."/>
            <person name="Teles M."/>
            <person name="MacKenzie S."/>
            <person name="Amaro C."/>
        </authorList>
    </citation>
    <scope>NUCLEOTIDE SEQUENCE</scope>
</reference>
<sequence>MAAKSLPPRKRRFLIGLEGLRSSSSRKLLRQLAVKDR</sequence>
<reference evidence="1" key="1">
    <citation type="submission" date="2014-11" db="EMBL/GenBank/DDBJ databases">
        <authorList>
            <person name="Amaro Gonzalez C."/>
        </authorList>
    </citation>
    <scope>NUCLEOTIDE SEQUENCE</scope>
</reference>
<name>A0A0E9PTE1_ANGAN</name>
<protein>
    <submittedName>
        <fullName evidence="1">Uncharacterized protein</fullName>
    </submittedName>
</protein>